<evidence type="ECO:0000313" key="2">
    <source>
        <dbReference type="EMBL" id="EAX86051.1"/>
    </source>
</evidence>
<reference evidence="2" key="1">
    <citation type="submission" date="2006-10" db="EMBL/GenBank/DDBJ databases">
        <authorList>
            <person name="Amadeo P."/>
            <person name="Zhao Q."/>
            <person name="Wortman J."/>
            <person name="Fraser-Liggett C."/>
            <person name="Carlton J."/>
        </authorList>
    </citation>
    <scope>NUCLEOTIDE SEQUENCE</scope>
    <source>
        <strain evidence="2">G3</strain>
    </source>
</reference>
<dbReference type="Pfam" id="PF12146">
    <property type="entry name" value="Hydrolase_4"/>
    <property type="match status" value="1"/>
</dbReference>
<organism evidence="2 3">
    <name type="scientific">Trichomonas vaginalis (strain ATCC PRA-98 / G3)</name>
    <dbReference type="NCBI Taxonomy" id="412133"/>
    <lineage>
        <taxon>Eukaryota</taxon>
        <taxon>Metamonada</taxon>
        <taxon>Parabasalia</taxon>
        <taxon>Trichomonadida</taxon>
        <taxon>Trichomonadidae</taxon>
        <taxon>Trichomonas</taxon>
    </lineage>
</organism>
<evidence type="ECO:0000259" key="1">
    <source>
        <dbReference type="Pfam" id="PF12146"/>
    </source>
</evidence>
<dbReference type="InterPro" id="IPR029058">
    <property type="entry name" value="AB_hydrolase_fold"/>
</dbReference>
<dbReference type="VEuPathDB" id="TrichDB:TVAG_295890"/>
<dbReference type="InParanoid" id="A2G9X0"/>
<dbReference type="AlphaFoldDB" id="A2G9X0"/>
<sequence>MDINGVNWSGDFDGEEFELPVGKSHVCGCHWRCNDGEPDYILLFLHGLCNCVAFNANFLREIPNHKGAALATDHLGNGKSPGIRSYTTVWEIIEETKELIQYAAILYPSKPIFLMGHSLGGLAALTFALKHSTEVNMLAGIILHAPWLETTGILKQNIVMKSFLTISNLIYPSLQLDTGLDVRKSCYHDGYKEMVLQSPYVNKYITPYLLKSVFEAMNFCKDNDNLYPTGLHMLFIQGMIDNLVIPINNINWAKSMKERFPDTHIEVVDFKNGPHDTTKYDTRKSSLTKLFHFINTVISMKK</sequence>
<dbReference type="SMR" id="A2G9X0"/>
<dbReference type="STRING" id="5722.A2G9X0"/>
<gene>
    <name evidence="2" type="ORF">TVAG_295890</name>
</gene>
<dbReference type="Gene3D" id="3.40.50.1820">
    <property type="entry name" value="alpha/beta hydrolase"/>
    <property type="match status" value="1"/>
</dbReference>
<accession>A2G9X0</accession>
<protein>
    <recommendedName>
        <fullName evidence="1">Serine aminopeptidase S33 domain-containing protein</fullName>
    </recommendedName>
</protein>
<evidence type="ECO:0000313" key="3">
    <source>
        <dbReference type="Proteomes" id="UP000001542"/>
    </source>
</evidence>
<dbReference type="VEuPathDB" id="TrichDB:TVAGG3_0754810"/>
<dbReference type="SUPFAM" id="SSF53474">
    <property type="entry name" value="alpha/beta-Hydrolases"/>
    <property type="match status" value="1"/>
</dbReference>
<dbReference type="FunCoup" id="A2G9X0">
    <property type="interactions" value="324"/>
</dbReference>
<proteinExistence type="predicted"/>
<dbReference type="InterPro" id="IPR022742">
    <property type="entry name" value="Hydrolase_4"/>
</dbReference>
<dbReference type="EMBL" id="DS114751">
    <property type="protein sequence ID" value="EAX86051.1"/>
    <property type="molecule type" value="Genomic_DNA"/>
</dbReference>
<dbReference type="OrthoDB" id="2498029at2759"/>
<name>A2G9X0_TRIV3</name>
<dbReference type="PANTHER" id="PTHR11614">
    <property type="entry name" value="PHOSPHOLIPASE-RELATED"/>
    <property type="match status" value="1"/>
</dbReference>
<dbReference type="KEGG" id="tva:4743694"/>
<feature type="domain" description="Serine aminopeptidase S33" evidence="1">
    <location>
        <begin position="37"/>
        <end position="277"/>
    </location>
</feature>
<dbReference type="FunFam" id="3.40.50.1820:FF:000154">
    <property type="entry name" value="Alpha/beta hydrolase"/>
    <property type="match status" value="1"/>
</dbReference>
<dbReference type="GO" id="GO:0016298">
    <property type="term" value="F:lipase activity"/>
    <property type="evidence" value="ECO:0000318"/>
    <property type="project" value="GO_Central"/>
</dbReference>
<keyword evidence="3" id="KW-1185">Reference proteome</keyword>
<dbReference type="RefSeq" id="XP_001298981.1">
    <property type="nucleotide sequence ID" value="XM_001298980.1"/>
</dbReference>
<dbReference type="GO" id="GO:0016020">
    <property type="term" value="C:membrane"/>
    <property type="evidence" value="ECO:0000318"/>
    <property type="project" value="GO_Central"/>
</dbReference>
<dbReference type="InterPro" id="IPR051044">
    <property type="entry name" value="MAG_DAG_Lipase"/>
</dbReference>
<dbReference type="ESTHER" id="triva-a2g9x0">
    <property type="family name" value="6_AlphaBeta_hydrolase"/>
</dbReference>
<reference evidence="2" key="2">
    <citation type="journal article" date="2007" name="Science">
        <title>Draft genome sequence of the sexually transmitted pathogen Trichomonas vaginalis.</title>
        <authorList>
            <person name="Carlton J.M."/>
            <person name="Hirt R.P."/>
            <person name="Silva J.C."/>
            <person name="Delcher A.L."/>
            <person name="Schatz M."/>
            <person name="Zhao Q."/>
            <person name="Wortman J.R."/>
            <person name="Bidwell S.L."/>
            <person name="Alsmark U.C.M."/>
            <person name="Besteiro S."/>
            <person name="Sicheritz-Ponten T."/>
            <person name="Noel C.J."/>
            <person name="Dacks J.B."/>
            <person name="Foster P.G."/>
            <person name="Simillion C."/>
            <person name="Van de Peer Y."/>
            <person name="Miranda-Saavedra D."/>
            <person name="Barton G.J."/>
            <person name="Westrop G.D."/>
            <person name="Mueller S."/>
            <person name="Dessi D."/>
            <person name="Fiori P.L."/>
            <person name="Ren Q."/>
            <person name="Paulsen I."/>
            <person name="Zhang H."/>
            <person name="Bastida-Corcuera F.D."/>
            <person name="Simoes-Barbosa A."/>
            <person name="Brown M.T."/>
            <person name="Hayes R.D."/>
            <person name="Mukherjee M."/>
            <person name="Okumura C.Y."/>
            <person name="Schneider R."/>
            <person name="Smith A.J."/>
            <person name="Vanacova S."/>
            <person name="Villalvazo M."/>
            <person name="Haas B.J."/>
            <person name="Pertea M."/>
            <person name="Feldblyum T.V."/>
            <person name="Utterback T.R."/>
            <person name="Shu C.L."/>
            <person name="Osoegawa K."/>
            <person name="de Jong P.J."/>
            <person name="Hrdy I."/>
            <person name="Horvathova L."/>
            <person name="Zubacova Z."/>
            <person name="Dolezal P."/>
            <person name="Malik S.B."/>
            <person name="Logsdon J.M. Jr."/>
            <person name="Henze K."/>
            <person name="Gupta A."/>
            <person name="Wang C.C."/>
            <person name="Dunne R.L."/>
            <person name="Upcroft J.A."/>
            <person name="Upcroft P."/>
            <person name="White O."/>
            <person name="Salzberg S.L."/>
            <person name="Tang P."/>
            <person name="Chiu C.-H."/>
            <person name="Lee Y.-S."/>
            <person name="Embley T.M."/>
            <person name="Coombs G.H."/>
            <person name="Mottram J.C."/>
            <person name="Tachezy J."/>
            <person name="Fraser-Liggett C.M."/>
            <person name="Johnson P.J."/>
        </authorList>
    </citation>
    <scope>NUCLEOTIDE SEQUENCE [LARGE SCALE GENOMIC DNA]</scope>
    <source>
        <strain evidence="2">G3</strain>
    </source>
</reference>
<dbReference type="Proteomes" id="UP000001542">
    <property type="component" value="Unassembled WGS sequence"/>
</dbReference>